<organism evidence="8 9">
    <name type="scientific">Shewanella pneumatophori</name>
    <dbReference type="NCBI Taxonomy" id="314092"/>
    <lineage>
        <taxon>Bacteria</taxon>
        <taxon>Pseudomonadati</taxon>
        <taxon>Pseudomonadota</taxon>
        <taxon>Gammaproteobacteria</taxon>
        <taxon>Alteromonadales</taxon>
        <taxon>Shewanellaceae</taxon>
        <taxon>Shewanella</taxon>
    </lineage>
</organism>
<evidence type="ECO:0000256" key="3">
    <source>
        <dbReference type="ARBA" id="ARBA00022670"/>
    </source>
</evidence>
<evidence type="ECO:0000256" key="5">
    <source>
        <dbReference type="ARBA" id="ARBA00022833"/>
    </source>
</evidence>
<name>A0A9X1ZAU5_9GAMM</name>
<proteinExistence type="inferred from homology"/>
<evidence type="ECO:0000256" key="2">
    <source>
        <dbReference type="ARBA" id="ARBA00005988"/>
    </source>
</evidence>
<dbReference type="PANTHER" id="PTHR11705:SF143">
    <property type="entry name" value="SLL0236 PROTEIN"/>
    <property type="match status" value="1"/>
</dbReference>
<dbReference type="GO" id="GO:0008270">
    <property type="term" value="F:zinc ion binding"/>
    <property type="evidence" value="ECO:0007669"/>
    <property type="project" value="InterPro"/>
</dbReference>
<dbReference type="PANTHER" id="PTHR11705">
    <property type="entry name" value="PROTEASE FAMILY M14 CARBOXYPEPTIDASE A,B"/>
    <property type="match status" value="1"/>
</dbReference>
<sequence>MESVPFELDTLNHLIACHPQLRAKTLADVEYNGKLYPVIRAELGCTNIDVPTVMFVGGVHGVERIGCQVQLALMASLLTRLEWDVQLQHLLTRVRLSFVPIVNPVGLIRGTRCNGQGVDLMRNAPITSADKVTFLVGGQKISAKLPWYRGKNGMERETSALVDYVTSLLSTSSSVIVLDAHSGFGLSDHVWFPYASSQSPMDKIGRIYQLKQAFESSFPHHNHYRFSPQSLIYQTHGDIWDYLVAQNPKVPFVPLTLEMGSWSWVKKNPRQLFNFAGLFNPQKTHRYHRTLRKHTVFMQFLMDIAASRTLENLTDKQLHKLDRQAYQLWYE</sequence>
<evidence type="ECO:0000256" key="1">
    <source>
        <dbReference type="ARBA" id="ARBA00001947"/>
    </source>
</evidence>
<dbReference type="Gene3D" id="3.40.630.10">
    <property type="entry name" value="Zn peptidases"/>
    <property type="match status" value="1"/>
</dbReference>
<dbReference type="AlphaFoldDB" id="A0A9X1ZAU5"/>
<dbReference type="SUPFAM" id="SSF53187">
    <property type="entry name" value="Zn-dependent exopeptidases"/>
    <property type="match status" value="1"/>
</dbReference>
<comment type="caution">
    <text evidence="8">The sequence shown here is derived from an EMBL/GenBank/DDBJ whole genome shotgun (WGS) entry which is preliminary data.</text>
</comment>
<dbReference type="GO" id="GO:0004181">
    <property type="term" value="F:metallocarboxypeptidase activity"/>
    <property type="evidence" value="ECO:0007669"/>
    <property type="project" value="InterPro"/>
</dbReference>
<keyword evidence="8" id="KW-0121">Carboxypeptidase</keyword>
<keyword evidence="5" id="KW-0862">Zinc</keyword>
<evidence type="ECO:0000256" key="4">
    <source>
        <dbReference type="ARBA" id="ARBA00022801"/>
    </source>
</evidence>
<evidence type="ECO:0000259" key="7">
    <source>
        <dbReference type="Pfam" id="PF00246"/>
    </source>
</evidence>
<reference evidence="8" key="1">
    <citation type="submission" date="2022-01" db="EMBL/GenBank/DDBJ databases">
        <title>Whole genome-based taxonomy of the Shewanellaceae.</title>
        <authorList>
            <person name="Martin-Rodriguez A.J."/>
        </authorList>
    </citation>
    <scope>NUCLEOTIDE SEQUENCE</scope>
    <source>
        <strain evidence="8">KCTC 23973</strain>
    </source>
</reference>
<evidence type="ECO:0000313" key="8">
    <source>
        <dbReference type="EMBL" id="MCL1137100.1"/>
    </source>
</evidence>
<dbReference type="GO" id="GO:0005615">
    <property type="term" value="C:extracellular space"/>
    <property type="evidence" value="ECO:0007669"/>
    <property type="project" value="TreeGrafter"/>
</dbReference>
<dbReference type="InterPro" id="IPR000834">
    <property type="entry name" value="Peptidase_M14"/>
</dbReference>
<protein>
    <submittedName>
        <fullName evidence="8">Zinc carboxypeptidase</fullName>
    </submittedName>
</protein>
<dbReference type="GO" id="GO:0006508">
    <property type="term" value="P:proteolysis"/>
    <property type="evidence" value="ECO:0007669"/>
    <property type="project" value="UniProtKB-KW"/>
</dbReference>
<keyword evidence="3" id="KW-0645">Protease</keyword>
<dbReference type="RefSeq" id="WP_248948035.1">
    <property type="nucleotide sequence ID" value="NZ_JAKILB010000001.1"/>
</dbReference>
<dbReference type="EMBL" id="JAKILB010000001">
    <property type="protein sequence ID" value="MCL1137100.1"/>
    <property type="molecule type" value="Genomic_DNA"/>
</dbReference>
<comment type="cofactor">
    <cofactor evidence="1">
        <name>Zn(2+)</name>
        <dbReference type="ChEBI" id="CHEBI:29105"/>
    </cofactor>
</comment>
<evidence type="ECO:0000256" key="6">
    <source>
        <dbReference type="ARBA" id="ARBA00023049"/>
    </source>
</evidence>
<keyword evidence="9" id="KW-1185">Reference proteome</keyword>
<dbReference type="Proteomes" id="UP001139293">
    <property type="component" value="Unassembled WGS sequence"/>
</dbReference>
<accession>A0A9X1ZAU5</accession>
<keyword evidence="6" id="KW-0482">Metalloprotease</keyword>
<keyword evidence="4" id="KW-0378">Hydrolase</keyword>
<comment type="similarity">
    <text evidence="2">Belongs to the peptidase M14 family.</text>
</comment>
<feature type="domain" description="Peptidase M14" evidence="7">
    <location>
        <begin position="50"/>
        <end position="259"/>
    </location>
</feature>
<evidence type="ECO:0000313" key="9">
    <source>
        <dbReference type="Proteomes" id="UP001139293"/>
    </source>
</evidence>
<gene>
    <name evidence="8" type="ORF">L2740_00720</name>
</gene>
<dbReference type="Pfam" id="PF00246">
    <property type="entry name" value="Peptidase_M14"/>
    <property type="match status" value="1"/>
</dbReference>